<name>Q8XTW4_RALN1</name>
<accession>Q8XTW4</accession>
<dbReference type="STRING" id="267608.RSc3432"/>
<dbReference type="Proteomes" id="UP000001436">
    <property type="component" value="Chromosome"/>
</dbReference>
<feature type="region of interest" description="Disordered" evidence="1">
    <location>
        <begin position="20"/>
        <end position="49"/>
    </location>
</feature>
<sequence length="49" mass="5528">MIKAANIRLSGGWTLARSQPFHRNDNDAKPHLINTRGKKLLRSINKMTG</sequence>
<dbReference type="EnsemblBacteria" id="CAD16929">
    <property type="protein sequence ID" value="CAD16929"/>
    <property type="gene ID" value="RSc3432"/>
</dbReference>
<dbReference type="KEGG" id="rso:RSc3432"/>
<reference evidence="2 3" key="1">
    <citation type="journal article" date="2002" name="Nature">
        <title>Genome sequence of the plant pathogen Ralstonia solanacearum.</title>
        <authorList>
            <person name="Salanoubat M."/>
            <person name="Genin S."/>
            <person name="Artiguenave F."/>
            <person name="Gouzy J."/>
            <person name="Mangenot S."/>
            <person name="Arlat M."/>
            <person name="Billault A."/>
            <person name="Brottier P."/>
            <person name="Camus J.C."/>
            <person name="Cattolico L."/>
            <person name="Chandler M."/>
            <person name="Choisne N."/>
            <person name="Claudel-Renard C."/>
            <person name="Cunnac S."/>
            <person name="Demange N."/>
            <person name="Gaspin C."/>
            <person name="Lavie M."/>
            <person name="Moisan A."/>
            <person name="Robert C."/>
            <person name="Saurin W."/>
            <person name="Schiex T."/>
            <person name="Siguier P."/>
            <person name="Thebault P."/>
            <person name="Whalen M."/>
            <person name="Wincker P."/>
            <person name="Levy M."/>
            <person name="Weissenbach J."/>
            <person name="Boucher C.A."/>
        </authorList>
    </citation>
    <scope>NUCLEOTIDE SEQUENCE [LARGE SCALE GENOMIC DNA]</scope>
    <source>
        <strain evidence="3">ATCC BAA-1114 / GMI1000</strain>
    </source>
</reference>
<gene>
    <name evidence="2" type="ordered locus">RSc3432</name>
</gene>
<evidence type="ECO:0000256" key="1">
    <source>
        <dbReference type="SAM" id="MobiDB-lite"/>
    </source>
</evidence>
<keyword evidence="3" id="KW-1185">Reference proteome</keyword>
<protein>
    <submittedName>
        <fullName evidence="2">Uncharacterized protein</fullName>
    </submittedName>
</protein>
<organism evidence="2 3">
    <name type="scientific">Ralstonia nicotianae (strain ATCC BAA-1114 / GMI1000)</name>
    <name type="common">Ralstonia solanacearum</name>
    <dbReference type="NCBI Taxonomy" id="267608"/>
    <lineage>
        <taxon>Bacteria</taxon>
        <taxon>Pseudomonadati</taxon>
        <taxon>Pseudomonadota</taxon>
        <taxon>Betaproteobacteria</taxon>
        <taxon>Burkholderiales</taxon>
        <taxon>Burkholderiaceae</taxon>
        <taxon>Ralstonia</taxon>
        <taxon>Ralstonia solanacearum species complex</taxon>
    </lineage>
</organism>
<proteinExistence type="predicted"/>
<dbReference type="AlphaFoldDB" id="Q8XTW4"/>
<dbReference type="HOGENOM" id="CLU_3139931_0_0_4"/>
<dbReference type="EMBL" id="AL646052">
    <property type="protein sequence ID" value="CAD16929.1"/>
    <property type="molecule type" value="Genomic_DNA"/>
</dbReference>
<evidence type="ECO:0000313" key="3">
    <source>
        <dbReference type="Proteomes" id="UP000001436"/>
    </source>
</evidence>
<evidence type="ECO:0000313" key="2">
    <source>
        <dbReference type="EMBL" id="CAD16929.1"/>
    </source>
</evidence>